<sequence length="146" mass="15661">MVGVPHSTGCALCRERHIKCDEAVPECTQCQRYGRACPGYRRTFRFQDEGPSLARRHRSVPRKRVRRLSSGSASVASTSASASVPAAAAKQQTEALGPVGNSDGAGAARVVRENAIALMRRHSATMALDENVSPSLVRKTFKAAQP</sequence>
<keyword evidence="4" id="KW-0539">Nucleus</keyword>
<dbReference type="PROSITE" id="PS00463">
    <property type="entry name" value="ZN2_CY6_FUNGAL_1"/>
    <property type="match status" value="1"/>
</dbReference>
<dbReference type="GO" id="GO:0008270">
    <property type="term" value="F:zinc ion binding"/>
    <property type="evidence" value="ECO:0007669"/>
    <property type="project" value="InterPro"/>
</dbReference>
<feature type="domain" description="Zn(2)-C6 fungal-type" evidence="6">
    <location>
        <begin position="9"/>
        <end position="37"/>
    </location>
</feature>
<dbReference type="GO" id="GO:0000981">
    <property type="term" value="F:DNA-binding transcription factor activity, RNA polymerase II-specific"/>
    <property type="evidence" value="ECO:0007669"/>
    <property type="project" value="InterPro"/>
</dbReference>
<keyword evidence="3" id="KW-0804">Transcription</keyword>
<feature type="compositionally biased region" description="Low complexity" evidence="5">
    <location>
        <begin position="68"/>
        <end position="89"/>
    </location>
</feature>
<evidence type="ECO:0000313" key="7">
    <source>
        <dbReference type="EMBL" id="KAJ5724441.1"/>
    </source>
</evidence>
<accession>A0AAD6MVE9</accession>
<protein>
    <recommendedName>
        <fullName evidence="6">Zn(2)-C6 fungal-type domain-containing protein</fullName>
    </recommendedName>
</protein>
<dbReference type="SMART" id="SM00066">
    <property type="entry name" value="GAL4"/>
    <property type="match status" value="1"/>
</dbReference>
<keyword evidence="8" id="KW-1185">Reference proteome</keyword>
<feature type="region of interest" description="Disordered" evidence="5">
    <location>
        <begin position="48"/>
        <end position="104"/>
    </location>
</feature>
<comment type="caution">
    <text evidence="7">The sequence shown here is derived from an EMBL/GenBank/DDBJ whole genome shotgun (WGS) entry which is preliminary data.</text>
</comment>
<keyword evidence="2" id="KW-0238">DNA-binding</keyword>
<dbReference type="PANTHER" id="PTHR38111">
    <property type="entry name" value="ZN(2)-C6 FUNGAL-TYPE DOMAIN-CONTAINING PROTEIN-RELATED"/>
    <property type="match status" value="1"/>
</dbReference>
<evidence type="ECO:0000256" key="5">
    <source>
        <dbReference type="SAM" id="MobiDB-lite"/>
    </source>
</evidence>
<dbReference type="InterPro" id="IPR036864">
    <property type="entry name" value="Zn2-C6_fun-type_DNA-bd_sf"/>
</dbReference>
<keyword evidence="1" id="KW-0805">Transcription regulation</keyword>
<reference evidence="7" key="2">
    <citation type="submission" date="2023-01" db="EMBL/GenBank/DDBJ databases">
        <authorList>
            <person name="Petersen C."/>
        </authorList>
    </citation>
    <scope>NUCLEOTIDE SEQUENCE</scope>
    <source>
        <strain evidence="7">IBT 17514</strain>
    </source>
</reference>
<dbReference type="Proteomes" id="UP001215712">
    <property type="component" value="Unassembled WGS sequence"/>
</dbReference>
<dbReference type="PANTHER" id="PTHR38111:SF5">
    <property type="entry name" value="TRANSCRIPTION FACTOR DOMAIN-CONTAINING PROTEIN"/>
    <property type="match status" value="1"/>
</dbReference>
<dbReference type="Pfam" id="PF00172">
    <property type="entry name" value="Zn_clus"/>
    <property type="match status" value="1"/>
</dbReference>
<dbReference type="Gene3D" id="4.10.240.10">
    <property type="entry name" value="Zn(2)-C6 fungal-type DNA-binding domain"/>
    <property type="match status" value="1"/>
</dbReference>
<dbReference type="PROSITE" id="PS50048">
    <property type="entry name" value="ZN2_CY6_FUNGAL_2"/>
    <property type="match status" value="1"/>
</dbReference>
<organism evidence="7 8">
    <name type="scientific">Penicillium malachiteum</name>
    <dbReference type="NCBI Taxonomy" id="1324776"/>
    <lineage>
        <taxon>Eukaryota</taxon>
        <taxon>Fungi</taxon>
        <taxon>Dikarya</taxon>
        <taxon>Ascomycota</taxon>
        <taxon>Pezizomycotina</taxon>
        <taxon>Eurotiomycetes</taxon>
        <taxon>Eurotiomycetidae</taxon>
        <taxon>Eurotiales</taxon>
        <taxon>Aspergillaceae</taxon>
        <taxon>Penicillium</taxon>
    </lineage>
</organism>
<name>A0AAD6MVE9_9EURO</name>
<dbReference type="SUPFAM" id="SSF57701">
    <property type="entry name" value="Zn2/Cys6 DNA-binding domain"/>
    <property type="match status" value="1"/>
</dbReference>
<evidence type="ECO:0000256" key="4">
    <source>
        <dbReference type="ARBA" id="ARBA00023242"/>
    </source>
</evidence>
<evidence type="ECO:0000256" key="1">
    <source>
        <dbReference type="ARBA" id="ARBA00023015"/>
    </source>
</evidence>
<dbReference type="GO" id="GO:0003677">
    <property type="term" value="F:DNA binding"/>
    <property type="evidence" value="ECO:0007669"/>
    <property type="project" value="UniProtKB-KW"/>
</dbReference>
<dbReference type="InterPro" id="IPR001138">
    <property type="entry name" value="Zn2Cys6_DnaBD"/>
</dbReference>
<dbReference type="CDD" id="cd00067">
    <property type="entry name" value="GAL4"/>
    <property type="match status" value="1"/>
</dbReference>
<evidence type="ECO:0000256" key="3">
    <source>
        <dbReference type="ARBA" id="ARBA00023163"/>
    </source>
</evidence>
<dbReference type="InterPro" id="IPR053178">
    <property type="entry name" value="Osmoadaptation_assoc"/>
</dbReference>
<evidence type="ECO:0000259" key="6">
    <source>
        <dbReference type="PROSITE" id="PS50048"/>
    </source>
</evidence>
<dbReference type="EMBL" id="JAQJAN010000008">
    <property type="protein sequence ID" value="KAJ5724441.1"/>
    <property type="molecule type" value="Genomic_DNA"/>
</dbReference>
<evidence type="ECO:0000313" key="8">
    <source>
        <dbReference type="Proteomes" id="UP001215712"/>
    </source>
</evidence>
<dbReference type="AlphaFoldDB" id="A0AAD6MVE9"/>
<evidence type="ECO:0000256" key="2">
    <source>
        <dbReference type="ARBA" id="ARBA00023125"/>
    </source>
</evidence>
<gene>
    <name evidence="7" type="ORF">N7493_006169</name>
</gene>
<reference evidence="7" key="1">
    <citation type="journal article" date="2023" name="IMA Fungus">
        <title>Comparative genomic study of the Penicillium genus elucidates a diverse pangenome and 15 lateral gene transfer events.</title>
        <authorList>
            <person name="Petersen C."/>
            <person name="Sorensen T."/>
            <person name="Nielsen M.R."/>
            <person name="Sondergaard T.E."/>
            <person name="Sorensen J.L."/>
            <person name="Fitzpatrick D.A."/>
            <person name="Frisvad J.C."/>
            <person name="Nielsen K.L."/>
        </authorList>
    </citation>
    <scope>NUCLEOTIDE SEQUENCE</scope>
    <source>
        <strain evidence="7">IBT 17514</strain>
    </source>
</reference>
<feature type="compositionally biased region" description="Basic residues" evidence="5">
    <location>
        <begin position="54"/>
        <end position="67"/>
    </location>
</feature>
<proteinExistence type="predicted"/>